<gene>
    <name evidence="2" type="ORF">KVT40_006902</name>
</gene>
<protein>
    <recommendedName>
        <fullName evidence="1">ABM domain-containing protein</fullName>
    </recommendedName>
</protein>
<dbReference type="Pfam" id="PF03992">
    <property type="entry name" value="ABM"/>
    <property type="match status" value="1"/>
</dbReference>
<evidence type="ECO:0000313" key="3">
    <source>
        <dbReference type="Proteomes" id="UP000809789"/>
    </source>
</evidence>
<dbReference type="Gene3D" id="3.30.70.100">
    <property type="match status" value="1"/>
</dbReference>
<sequence>MSAIVGTNRVYSEYKDTGQEAVVVVVFTLFVNVTVKPDQVDEFLKHFYEAFEKVSAEPECLSFEVFRYQDEPNHFKWVENWGKSKEWFFEPYMKPYIEATDHLFIGDKKLEILERFGGDWARSKEGVYKQS</sequence>
<dbReference type="AlphaFoldDB" id="A0A8K0KW48"/>
<reference evidence="2" key="1">
    <citation type="submission" date="2021-07" db="EMBL/GenBank/DDBJ databases">
        <title>Elsinoe batatas strain:CRI-CJ2 Genome sequencing and assembly.</title>
        <authorList>
            <person name="Huang L."/>
        </authorList>
    </citation>
    <scope>NUCLEOTIDE SEQUENCE</scope>
    <source>
        <strain evidence="2">CRI-CJ2</strain>
    </source>
</reference>
<dbReference type="InterPro" id="IPR011008">
    <property type="entry name" value="Dimeric_a/b-barrel"/>
</dbReference>
<evidence type="ECO:0000259" key="1">
    <source>
        <dbReference type="Pfam" id="PF03992"/>
    </source>
</evidence>
<dbReference type="InterPro" id="IPR007138">
    <property type="entry name" value="ABM_dom"/>
</dbReference>
<evidence type="ECO:0000313" key="2">
    <source>
        <dbReference type="EMBL" id="KAG8625151.1"/>
    </source>
</evidence>
<proteinExistence type="predicted"/>
<organism evidence="2 3">
    <name type="scientific">Elsinoe batatas</name>
    <dbReference type="NCBI Taxonomy" id="2601811"/>
    <lineage>
        <taxon>Eukaryota</taxon>
        <taxon>Fungi</taxon>
        <taxon>Dikarya</taxon>
        <taxon>Ascomycota</taxon>
        <taxon>Pezizomycotina</taxon>
        <taxon>Dothideomycetes</taxon>
        <taxon>Dothideomycetidae</taxon>
        <taxon>Myriangiales</taxon>
        <taxon>Elsinoaceae</taxon>
        <taxon>Elsinoe</taxon>
    </lineage>
</organism>
<accession>A0A8K0KW48</accession>
<dbReference type="Proteomes" id="UP000809789">
    <property type="component" value="Unassembled WGS sequence"/>
</dbReference>
<dbReference type="EMBL" id="JAESVG020000008">
    <property type="protein sequence ID" value="KAG8625151.1"/>
    <property type="molecule type" value="Genomic_DNA"/>
</dbReference>
<dbReference type="OrthoDB" id="4126315at2759"/>
<comment type="caution">
    <text evidence="2">The sequence shown here is derived from an EMBL/GenBank/DDBJ whole genome shotgun (WGS) entry which is preliminary data.</text>
</comment>
<feature type="domain" description="ABM" evidence="1">
    <location>
        <begin position="28"/>
        <end position="81"/>
    </location>
</feature>
<keyword evidence="3" id="KW-1185">Reference proteome</keyword>
<name>A0A8K0KW48_9PEZI</name>
<dbReference type="SUPFAM" id="SSF54909">
    <property type="entry name" value="Dimeric alpha+beta barrel"/>
    <property type="match status" value="1"/>
</dbReference>